<protein>
    <submittedName>
        <fullName evidence="4">Uncharacterized protein</fullName>
    </submittedName>
</protein>
<dbReference type="EMBL" id="ML178814">
    <property type="protein sequence ID" value="TFL07322.1"/>
    <property type="molecule type" value="Genomic_DNA"/>
</dbReference>
<keyword evidence="2" id="KW-0812">Transmembrane</keyword>
<organism evidence="4 5">
    <name type="scientific">Pterulicium gracile</name>
    <dbReference type="NCBI Taxonomy" id="1884261"/>
    <lineage>
        <taxon>Eukaryota</taxon>
        <taxon>Fungi</taxon>
        <taxon>Dikarya</taxon>
        <taxon>Basidiomycota</taxon>
        <taxon>Agaricomycotina</taxon>
        <taxon>Agaricomycetes</taxon>
        <taxon>Agaricomycetidae</taxon>
        <taxon>Agaricales</taxon>
        <taxon>Pleurotineae</taxon>
        <taxon>Pterulaceae</taxon>
        <taxon>Pterulicium</taxon>
    </lineage>
</organism>
<feature type="chain" id="PRO_5023084511" evidence="3">
    <location>
        <begin position="20"/>
        <end position="315"/>
    </location>
</feature>
<evidence type="ECO:0000313" key="4">
    <source>
        <dbReference type="EMBL" id="TFL07322.1"/>
    </source>
</evidence>
<evidence type="ECO:0000256" key="2">
    <source>
        <dbReference type="SAM" id="Phobius"/>
    </source>
</evidence>
<feature type="region of interest" description="Disordered" evidence="1">
    <location>
        <begin position="222"/>
        <end position="243"/>
    </location>
</feature>
<sequence length="315" mass="34151">MFPTNLILGISLLSVCAQATPTLSRDDRGQSLQETGDPSTLPLLEIHVQPPSIYTSVDAAPRSDSHPNSQSIHVLEEDSQADNGGESDFAGHADDVTKHRLAKRILFLSLTAISILAIVYYLHSTDRLHLSSSLPNTLISHIPLSLTTIQIPSILEPSRREYTPLSSPSKRTKRRSKGSRDLGRVHESRLVSWAIDSDPDGLGYEGDRESPVELNDAQQFGHTDEMVNASSPSARSSKSALGGRWFSAPSSKTMRAYFGKPGKKSRRAALYPSSNSGDDDSEEVVLWDLDAEAGRGEGTPLVPGSARRDYGAASF</sequence>
<keyword evidence="2" id="KW-1133">Transmembrane helix</keyword>
<feature type="compositionally biased region" description="Low complexity" evidence="1">
    <location>
        <begin position="229"/>
        <end position="240"/>
    </location>
</feature>
<accession>A0A5C3QZF3</accession>
<dbReference type="AlphaFoldDB" id="A0A5C3QZF3"/>
<name>A0A5C3QZF3_9AGAR</name>
<feature type="compositionally biased region" description="Acidic residues" evidence="1">
    <location>
        <begin position="277"/>
        <end position="291"/>
    </location>
</feature>
<feature type="region of interest" description="Disordered" evidence="1">
    <location>
        <begin position="160"/>
        <end position="183"/>
    </location>
</feature>
<proteinExistence type="predicted"/>
<feature type="transmembrane region" description="Helical" evidence="2">
    <location>
        <begin position="105"/>
        <end position="122"/>
    </location>
</feature>
<evidence type="ECO:0000313" key="5">
    <source>
        <dbReference type="Proteomes" id="UP000305067"/>
    </source>
</evidence>
<feature type="signal peptide" evidence="3">
    <location>
        <begin position="1"/>
        <end position="19"/>
    </location>
</feature>
<reference evidence="4 5" key="1">
    <citation type="journal article" date="2019" name="Nat. Ecol. Evol.">
        <title>Megaphylogeny resolves global patterns of mushroom evolution.</title>
        <authorList>
            <person name="Varga T."/>
            <person name="Krizsan K."/>
            <person name="Foldi C."/>
            <person name="Dima B."/>
            <person name="Sanchez-Garcia M."/>
            <person name="Sanchez-Ramirez S."/>
            <person name="Szollosi G.J."/>
            <person name="Szarkandi J.G."/>
            <person name="Papp V."/>
            <person name="Albert L."/>
            <person name="Andreopoulos W."/>
            <person name="Angelini C."/>
            <person name="Antonin V."/>
            <person name="Barry K.W."/>
            <person name="Bougher N.L."/>
            <person name="Buchanan P."/>
            <person name="Buyck B."/>
            <person name="Bense V."/>
            <person name="Catcheside P."/>
            <person name="Chovatia M."/>
            <person name="Cooper J."/>
            <person name="Damon W."/>
            <person name="Desjardin D."/>
            <person name="Finy P."/>
            <person name="Geml J."/>
            <person name="Haridas S."/>
            <person name="Hughes K."/>
            <person name="Justo A."/>
            <person name="Karasinski D."/>
            <person name="Kautmanova I."/>
            <person name="Kiss B."/>
            <person name="Kocsube S."/>
            <person name="Kotiranta H."/>
            <person name="LaButti K.M."/>
            <person name="Lechner B.E."/>
            <person name="Liimatainen K."/>
            <person name="Lipzen A."/>
            <person name="Lukacs Z."/>
            <person name="Mihaltcheva S."/>
            <person name="Morgado L.N."/>
            <person name="Niskanen T."/>
            <person name="Noordeloos M.E."/>
            <person name="Ohm R.A."/>
            <person name="Ortiz-Santana B."/>
            <person name="Ovrebo C."/>
            <person name="Racz N."/>
            <person name="Riley R."/>
            <person name="Savchenko A."/>
            <person name="Shiryaev A."/>
            <person name="Soop K."/>
            <person name="Spirin V."/>
            <person name="Szebenyi C."/>
            <person name="Tomsovsky M."/>
            <person name="Tulloss R.E."/>
            <person name="Uehling J."/>
            <person name="Grigoriev I.V."/>
            <person name="Vagvolgyi C."/>
            <person name="Papp T."/>
            <person name="Martin F.M."/>
            <person name="Miettinen O."/>
            <person name="Hibbett D.S."/>
            <person name="Nagy L.G."/>
        </authorList>
    </citation>
    <scope>NUCLEOTIDE SEQUENCE [LARGE SCALE GENOMIC DNA]</scope>
    <source>
        <strain evidence="4 5">CBS 309.79</strain>
    </source>
</reference>
<feature type="region of interest" description="Disordered" evidence="1">
    <location>
        <begin position="257"/>
        <end position="315"/>
    </location>
</feature>
<evidence type="ECO:0000256" key="3">
    <source>
        <dbReference type="SAM" id="SignalP"/>
    </source>
</evidence>
<gene>
    <name evidence="4" type="ORF">BDV98DRAFT_557654</name>
</gene>
<keyword evidence="3" id="KW-0732">Signal</keyword>
<feature type="compositionally biased region" description="Basic and acidic residues" evidence="1">
    <location>
        <begin position="306"/>
        <end position="315"/>
    </location>
</feature>
<keyword evidence="5" id="KW-1185">Reference proteome</keyword>
<keyword evidence="2" id="KW-0472">Membrane</keyword>
<dbReference type="Proteomes" id="UP000305067">
    <property type="component" value="Unassembled WGS sequence"/>
</dbReference>
<evidence type="ECO:0000256" key="1">
    <source>
        <dbReference type="SAM" id="MobiDB-lite"/>
    </source>
</evidence>